<comment type="caution">
    <text evidence="2">The sequence shown here is derived from an EMBL/GenBank/DDBJ whole genome shotgun (WGS) entry which is preliminary data.</text>
</comment>
<feature type="compositionally biased region" description="Low complexity" evidence="1">
    <location>
        <begin position="35"/>
        <end position="47"/>
    </location>
</feature>
<feature type="compositionally biased region" description="Polar residues" evidence="1">
    <location>
        <begin position="169"/>
        <end position="185"/>
    </location>
</feature>
<keyword evidence="3" id="KW-1185">Reference proteome</keyword>
<sequence length="185" mass="20437">MAIRDRVRRALHKSSTSETEAIQIRPVANANTFNSSYSGSGSTTPSSLHRENTNLTNLTAGSTSPRALWSWTSRTDQEKEKRRKQKDEEKEKARQAKANAASKPKSKGRPVHPRDKPLTAQNLKHQEMLSGFTFEFGSSPDRMSQVCADYEWSPCCTRAASIDGDHTDGSYTTSGASTTLDLTRA</sequence>
<protein>
    <submittedName>
        <fullName evidence="2">Uncharacterized protein</fullName>
    </submittedName>
</protein>
<evidence type="ECO:0000313" key="2">
    <source>
        <dbReference type="EMBL" id="KAG9254875.1"/>
    </source>
</evidence>
<name>A0A9P7ZMQ2_9HYPO</name>
<reference evidence="2" key="1">
    <citation type="journal article" date="2021" name="IMA Fungus">
        <title>Genomic characterization of three marine fungi, including Emericellopsis atlantica sp. nov. with signatures of a generalist lifestyle and marine biomass degradation.</title>
        <authorList>
            <person name="Hagestad O.C."/>
            <person name="Hou L."/>
            <person name="Andersen J.H."/>
            <person name="Hansen E.H."/>
            <person name="Altermark B."/>
            <person name="Li C."/>
            <person name="Kuhnert E."/>
            <person name="Cox R.J."/>
            <person name="Crous P.W."/>
            <person name="Spatafora J.W."/>
            <person name="Lail K."/>
            <person name="Amirebrahimi M."/>
            <person name="Lipzen A."/>
            <person name="Pangilinan J."/>
            <person name="Andreopoulos W."/>
            <person name="Hayes R.D."/>
            <person name="Ng V."/>
            <person name="Grigoriev I.V."/>
            <person name="Jackson S.A."/>
            <person name="Sutton T.D.S."/>
            <person name="Dobson A.D.W."/>
            <person name="Rama T."/>
        </authorList>
    </citation>
    <scope>NUCLEOTIDE SEQUENCE</scope>
    <source>
        <strain evidence="2">TS7</strain>
    </source>
</reference>
<feature type="region of interest" description="Disordered" evidence="1">
    <location>
        <begin position="31"/>
        <end position="117"/>
    </location>
</feature>
<evidence type="ECO:0000313" key="3">
    <source>
        <dbReference type="Proteomes" id="UP000887229"/>
    </source>
</evidence>
<gene>
    <name evidence="2" type="ORF">F5Z01DRAFT_57075</name>
</gene>
<dbReference type="RefSeq" id="XP_046118799.1">
    <property type="nucleotide sequence ID" value="XM_046260708.1"/>
</dbReference>
<dbReference type="OrthoDB" id="4825861at2759"/>
<dbReference type="EMBL" id="MU251252">
    <property type="protein sequence ID" value="KAG9254875.1"/>
    <property type="molecule type" value="Genomic_DNA"/>
</dbReference>
<feature type="compositionally biased region" description="Polar residues" evidence="1">
    <location>
        <begin position="53"/>
        <end position="74"/>
    </location>
</feature>
<dbReference type="GeneID" id="70291611"/>
<feature type="compositionally biased region" description="Basic and acidic residues" evidence="1">
    <location>
        <begin position="75"/>
        <end position="94"/>
    </location>
</feature>
<proteinExistence type="predicted"/>
<dbReference type="Proteomes" id="UP000887229">
    <property type="component" value="Unassembled WGS sequence"/>
</dbReference>
<organism evidence="2 3">
    <name type="scientific">Emericellopsis atlantica</name>
    <dbReference type="NCBI Taxonomy" id="2614577"/>
    <lineage>
        <taxon>Eukaryota</taxon>
        <taxon>Fungi</taxon>
        <taxon>Dikarya</taxon>
        <taxon>Ascomycota</taxon>
        <taxon>Pezizomycotina</taxon>
        <taxon>Sordariomycetes</taxon>
        <taxon>Hypocreomycetidae</taxon>
        <taxon>Hypocreales</taxon>
        <taxon>Bionectriaceae</taxon>
        <taxon>Emericellopsis</taxon>
    </lineage>
</organism>
<evidence type="ECO:0000256" key="1">
    <source>
        <dbReference type="SAM" id="MobiDB-lite"/>
    </source>
</evidence>
<feature type="region of interest" description="Disordered" evidence="1">
    <location>
        <begin position="163"/>
        <end position="185"/>
    </location>
</feature>
<dbReference type="AlphaFoldDB" id="A0A9P7ZMQ2"/>
<accession>A0A9P7ZMQ2</accession>